<dbReference type="EMBL" id="NCVQ01000008">
    <property type="protein sequence ID" value="PWZ13241.1"/>
    <property type="molecule type" value="Genomic_DNA"/>
</dbReference>
<accession>A0A3L6E026</accession>
<gene>
    <name evidence="8" type="primary">AGL29</name>
    <name evidence="8" type="ORF">Zm00014a_038812</name>
</gene>
<dbReference type="InterPro" id="IPR033896">
    <property type="entry name" value="MEF2-like_N"/>
</dbReference>
<dbReference type="PANTHER" id="PTHR11945:SF629">
    <property type="entry name" value="OS02G0164450 PROTEIN"/>
    <property type="match status" value="1"/>
</dbReference>
<dbReference type="GO" id="GO:0000977">
    <property type="term" value="F:RNA polymerase II transcription regulatory region sequence-specific DNA binding"/>
    <property type="evidence" value="ECO:0007669"/>
    <property type="project" value="InterPro"/>
</dbReference>
<dbReference type="InterPro" id="IPR002100">
    <property type="entry name" value="TF_MADSbox"/>
</dbReference>
<dbReference type="FunFam" id="3.40.1810.10:FF:000006">
    <property type="entry name" value="Agamous-like MADS-box protein AGL62"/>
    <property type="match status" value="1"/>
</dbReference>
<keyword evidence="6" id="KW-0175">Coiled coil</keyword>
<dbReference type="GO" id="GO:0045944">
    <property type="term" value="P:positive regulation of transcription by RNA polymerase II"/>
    <property type="evidence" value="ECO:0007669"/>
    <property type="project" value="InterPro"/>
</dbReference>
<dbReference type="InterPro" id="IPR036879">
    <property type="entry name" value="TF_MADSbox_sf"/>
</dbReference>
<dbReference type="PANTHER" id="PTHR11945">
    <property type="entry name" value="MADS BOX PROTEIN"/>
    <property type="match status" value="1"/>
</dbReference>
<evidence type="ECO:0000256" key="5">
    <source>
        <dbReference type="ARBA" id="ARBA00023242"/>
    </source>
</evidence>
<dbReference type="SUPFAM" id="SSF55455">
    <property type="entry name" value="SRF-like"/>
    <property type="match status" value="1"/>
</dbReference>
<keyword evidence="4" id="KW-0804">Transcription</keyword>
<evidence type="ECO:0000256" key="3">
    <source>
        <dbReference type="ARBA" id="ARBA00023125"/>
    </source>
</evidence>
<dbReference type="CDD" id="cd00265">
    <property type="entry name" value="MADS_MEF2_like"/>
    <property type="match status" value="1"/>
</dbReference>
<dbReference type="GO" id="GO:0046983">
    <property type="term" value="F:protein dimerization activity"/>
    <property type="evidence" value="ECO:0007669"/>
    <property type="project" value="InterPro"/>
</dbReference>
<keyword evidence="2" id="KW-0805">Transcription regulation</keyword>
<feature type="coiled-coil region" evidence="6">
    <location>
        <begin position="102"/>
        <end position="133"/>
    </location>
</feature>
<reference evidence="8" key="1">
    <citation type="journal article" date="2018" name="Nat. Genet.">
        <title>Extensive intraspecific gene order and gene structural variations between Mo17 and other maize genomes.</title>
        <authorList>
            <person name="Sun S."/>
            <person name="Zhou Y."/>
            <person name="Chen J."/>
            <person name="Shi J."/>
            <person name="Zhao H."/>
            <person name="Zhao H."/>
            <person name="Song W."/>
            <person name="Zhang M."/>
            <person name="Cui Y."/>
            <person name="Dong X."/>
            <person name="Liu H."/>
            <person name="Ma X."/>
            <person name="Jiao Y."/>
            <person name="Wang B."/>
            <person name="Wei X."/>
            <person name="Stein J.C."/>
            <person name="Glaubitz J.C."/>
            <person name="Lu F."/>
            <person name="Yu G."/>
            <person name="Liang C."/>
            <person name="Fengler K."/>
            <person name="Li B."/>
            <person name="Rafalski A."/>
            <person name="Schnable P.S."/>
            <person name="Ware D.H."/>
            <person name="Buckler E.S."/>
            <person name="Lai J."/>
        </authorList>
    </citation>
    <scope>NUCLEOTIDE SEQUENCE [LARGE SCALE GENOMIC DNA]</scope>
    <source>
        <tissue evidence="8">Seedling</tissue>
    </source>
</reference>
<evidence type="ECO:0000256" key="6">
    <source>
        <dbReference type="SAM" id="Coils"/>
    </source>
</evidence>
<evidence type="ECO:0000256" key="1">
    <source>
        <dbReference type="ARBA" id="ARBA00004123"/>
    </source>
</evidence>
<keyword evidence="5" id="KW-0539">Nucleus</keyword>
<evidence type="ECO:0000313" key="8">
    <source>
        <dbReference type="EMBL" id="PWZ13241.1"/>
    </source>
</evidence>
<evidence type="ECO:0000256" key="2">
    <source>
        <dbReference type="ARBA" id="ARBA00023015"/>
    </source>
</evidence>
<comment type="subcellular location">
    <subcellularLocation>
        <location evidence="1">Nucleus</location>
    </subcellularLocation>
</comment>
<feature type="domain" description="MADS-box" evidence="7">
    <location>
        <begin position="1"/>
        <end position="61"/>
    </location>
</feature>
<dbReference type="PROSITE" id="PS50066">
    <property type="entry name" value="MADS_BOX_2"/>
    <property type="match status" value="1"/>
</dbReference>
<dbReference type="Pfam" id="PF00319">
    <property type="entry name" value="SRF-TF"/>
    <property type="match status" value="1"/>
</dbReference>
<evidence type="ECO:0000256" key="4">
    <source>
        <dbReference type="ARBA" id="ARBA00023163"/>
    </source>
</evidence>
<name>A0A3L6E026_MAIZE</name>
<keyword evidence="3" id="KW-0238">DNA-binding</keyword>
<evidence type="ECO:0000259" key="7">
    <source>
        <dbReference type="PROSITE" id="PS50066"/>
    </source>
</evidence>
<comment type="caution">
    <text evidence="8">The sequence shown here is derived from an EMBL/GenBank/DDBJ whole genome shotgun (WGS) entry which is preliminary data.</text>
</comment>
<dbReference type="ExpressionAtlas" id="A0A3L6E026">
    <property type="expression patterns" value="baseline"/>
</dbReference>
<dbReference type="SMART" id="SM00432">
    <property type="entry name" value="MADS"/>
    <property type="match status" value="1"/>
</dbReference>
<protein>
    <submittedName>
        <fullName evidence="8">Agamous-like MADS-box protein AGL29</fullName>
    </submittedName>
</protein>
<dbReference type="Proteomes" id="UP000251960">
    <property type="component" value="Chromosome 7"/>
</dbReference>
<organism evidence="8">
    <name type="scientific">Zea mays</name>
    <name type="common">Maize</name>
    <dbReference type="NCBI Taxonomy" id="4577"/>
    <lineage>
        <taxon>Eukaryota</taxon>
        <taxon>Viridiplantae</taxon>
        <taxon>Streptophyta</taxon>
        <taxon>Embryophyta</taxon>
        <taxon>Tracheophyta</taxon>
        <taxon>Spermatophyta</taxon>
        <taxon>Magnoliopsida</taxon>
        <taxon>Liliopsida</taxon>
        <taxon>Poales</taxon>
        <taxon>Poaceae</taxon>
        <taxon>PACMAD clade</taxon>
        <taxon>Panicoideae</taxon>
        <taxon>Andropogonodae</taxon>
        <taxon>Andropogoneae</taxon>
        <taxon>Tripsacinae</taxon>
        <taxon>Zea</taxon>
    </lineage>
</organism>
<dbReference type="PRINTS" id="PR00404">
    <property type="entry name" value="MADSDOMAIN"/>
</dbReference>
<proteinExistence type="predicted"/>
<sequence>MTRKKMEMKPIENEEARQVCFSKRRQGLFKKASELSILCGATVGSVVFSTSGRSYSFGHPSINDVADRFLSSVAPGGVVASGGASASHGGSGTTSGAVTDTVHRLNMEYLELQQSLDSEKKRKERLQEAAEKEMGGRVMQCLNANVFELGLAELQELHKWLQAVDGAVKEKANRILAEARARQTARGPSLVPQPPMEMDIASTSRHLQSGTRHIGADSVALSFAGPSSSNNGFVGGSPQVHDPLLIVSGGRLQDVCGLGSFPNNQKNHG</sequence>
<dbReference type="Gene3D" id="3.40.1810.10">
    <property type="entry name" value="Transcription factor, MADS-box"/>
    <property type="match status" value="1"/>
</dbReference>
<dbReference type="AlphaFoldDB" id="A0A3L6E026"/>
<dbReference type="GO" id="GO:0005634">
    <property type="term" value="C:nucleus"/>
    <property type="evidence" value="ECO:0007669"/>
    <property type="project" value="UniProtKB-SubCell"/>
</dbReference>